<feature type="compositionally biased region" description="Polar residues" evidence="1">
    <location>
        <begin position="171"/>
        <end position="183"/>
    </location>
</feature>
<dbReference type="OrthoDB" id="5396167at2"/>
<evidence type="ECO:0000256" key="1">
    <source>
        <dbReference type="SAM" id="MobiDB-lite"/>
    </source>
</evidence>
<reference evidence="2 3" key="1">
    <citation type="submission" date="2019-02" db="EMBL/GenBank/DDBJ databases">
        <title>Complete Genome Sequence of Desulfovibrio desulfuricans IC1, a Sulfonate Utilizing Anaerobe.</title>
        <authorList>
            <person name="Day L.A."/>
            <person name="De Leon K.B."/>
            <person name="Wall J.D."/>
        </authorList>
    </citation>
    <scope>NUCLEOTIDE SEQUENCE [LARGE SCALE GENOMIC DNA]</scope>
    <source>
        <strain evidence="2 3">IC1</strain>
    </source>
</reference>
<dbReference type="NCBIfam" id="TIGR02548">
    <property type="entry name" value="casB_cse2"/>
    <property type="match status" value="1"/>
</dbReference>
<evidence type="ECO:0000313" key="3">
    <source>
        <dbReference type="Proteomes" id="UP000297065"/>
    </source>
</evidence>
<evidence type="ECO:0000313" key="2">
    <source>
        <dbReference type="EMBL" id="QCC85419.1"/>
    </source>
</evidence>
<organism evidence="2 3">
    <name type="scientific">Desulfovibrio desulfuricans</name>
    <dbReference type="NCBI Taxonomy" id="876"/>
    <lineage>
        <taxon>Bacteria</taxon>
        <taxon>Pseudomonadati</taxon>
        <taxon>Thermodesulfobacteriota</taxon>
        <taxon>Desulfovibrionia</taxon>
        <taxon>Desulfovibrionales</taxon>
        <taxon>Desulfovibrionaceae</taxon>
        <taxon>Desulfovibrio</taxon>
    </lineage>
</organism>
<dbReference type="AlphaFoldDB" id="A0A4P7UHL0"/>
<dbReference type="EMBL" id="CP036295">
    <property type="protein sequence ID" value="QCC85419.1"/>
    <property type="molecule type" value="Genomic_DNA"/>
</dbReference>
<dbReference type="Proteomes" id="UP000297065">
    <property type="component" value="Chromosome"/>
</dbReference>
<name>A0A4P7UHL0_DESDE</name>
<accession>A0A4P7UHL0</accession>
<proteinExistence type="predicted"/>
<feature type="region of interest" description="Disordered" evidence="1">
    <location>
        <begin position="157"/>
        <end position="183"/>
    </location>
</feature>
<gene>
    <name evidence="2" type="primary">casB</name>
    <name evidence="2" type="ORF">DDIC_05920</name>
</gene>
<dbReference type="CDD" id="cd09731">
    <property type="entry name" value="Cse2_I-E"/>
    <property type="match status" value="1"/>
</dbReference>
<dbReference type="RefSeq" id="WP_136399587.1">
    <property type="nucleotide sequence ID" value="NZ_CP036295.1"/>
</dbReference>
<sequence>MTALVQWLRTQKERRGVLAQLRCGIVPGKQQRAWPLLARFDGIEGHKGEVVRTIAALYAAHPDESPSGSMGSMCRKLCSGDEKPDDEKPGPIGVRFQHLLAAETAEVCPRVVRLVLRAKVRGIPVNYEQLQEDLLQWAFPQKRKYVQERWAQQFWAPTAASAASDDVPGQQAETPQDTPETMP</sequence>
<dbReference type="Pfam" id="PF09485">
    <property type="entry name" value="CRISPR_Cse2"/>
    <property type="match status" value="1"/>
</dbReference>
<dbReference type="InterPro" id="IPR038287">
    <property type="entry name" value="Cse2_sf"/>
</dbReference>
<dbReference type="Gene3D" id="1.10.520.40">
    <property type="entry name" value="CRISPR-associated protein Cse2"/>
    <property type="match status" value="1"/>
</dbReference>
<dbReference type="InterPro" id="IPR013382">
    <property type="entry name" value="CRISPR-assoc_prot_Cse2"/>
</dbReference>
<protein>
    <submittedName>
        <fullName evidence="2">Type I-E CRISPR-associated protein Cse2/CasB</fullName>
    </submittedName>
</protein>